<accession>A0A9Q1F9A6</accession>
<organism evidence="2 3">
    <name type="scientific">Synaphobranchus kaupii</name>
    <name type="common">Kaup's arrowtooth eel</name>
    <dbReference type="NCBI Taxonomy" id="118154"/>
    <lineage>
        <taxon>Eukaryota</taxon>
        <taxon>Metazoa</taxon>
        <taxon>Chordata</taxon>
        <taxon>Craniata</taxon>
        <taxon>Vertebrata</taxon>
        <taxon>Euteleostomi</taxon>
        <taxon>Actinopterygii</taxon>
        <taxon>Neopterygii</taxon>
        <taxon>Teleostei</taxon>
        <taxon>Anguilliformes</taxon>
        <taxon>Synaphobranchidae</taxon>
        <taxon>Synaphobranchus</taxon>
    </lineage>
</organism>
<dbReference type="EMBL" id="JAINUF010000007">
    <property type="protein sequence ID" value="KAJ8353632.1"/>
    <property type="molecule type" value="Genomic_DNA"/>
</dbReference>
<dbReference type="InterPro" id="IPR008906">
    <property type="entry name" value="HATC_C_dom"/>
</dbReference>
<dbReference type="OrthoDB" id="8909466at2759"/>
<gene>
    <name evidence="2" type="ORF">SKAU_G00211990</name>
</gene>
<dbReference type="Pfam" id="PF05699">
    <property type="entry name" value="Dimer_Tnp_hAT"/>
    <property type="match status" value="1"/>
</dbReference>
<feature type="domain" description="HAT C-terminal dimerisation" evidence="1">
    <location>
        <begin position="303"/>
        <end position="350"/>
    </location>
</feature>
<proteinExistence type="predicted"/>
<reference evidence="2" key="1">
    <citation type="journal article" date="2023" name="Science">
        <title>Genome structures resolve the early diversification of teleost fishes.</title>
        <authorList>
            <person name="Parey E."/>
            <person name="Louis A."/>
            <person name="Montfort J."/>
            <person name="Bouchez O."/>
            <person name="Roques C."/>
            <person name="Iampietro C."/>
            <person name="Lluch J."/>
            <person name="Castinel A."/>
            <person name="Donnadieu C."/>
            <person name="Desvignes T."/>
            <person name="Floi Bucao C."/>
            <person name="Jouanno E."/>
            <person name="Wen M."/>
            <person name="Mejri S."/>
            <person name="Dirks R."/>
            <person name="Jansen H."/>
            <person name="Henkel C."/>
            <person name="Chen W.J."/>
            <person name="Zahm M."/>
            <person name="Cabau C."/>
            <person name="Klopp C."/>
            <person name="Thompson A.W."/>
            <person name="Robinson-Rechavi M."/>
            <person name="Braasch I."/>
            <person name="Lecointre G."/>
            <person name="Bobe J."/>
            <person name="Postlethwait J.H."/>
            <person name="Berthelot C."/>
            <person name="Roest Crollius H."/>
            <person name="Guiguen Y."/>
        </authorList>
    </citation>
    <scope>NUCLEOTIDE SEQUENCE</scope>
    <source>
        <strain evidence="2">WJC10195</strain>
    </source>
</reference>
<evidence type="ECO:0000313" key="2">
    <source>
        <dbReference type="EMBL" id="KAJ8353632.1"/>
    </source>
</evidence>
<dbReference type="AlphaFoldDB" id="A0A9Q1F9A6"/>
<dbReference type="GO" id="GO:0046983">
    <property type="term" value="F:protein dimerization activity"/>
    <property type="evidence" value="ECO:0007669"/>
    <property type="project" value="InterPro"/>
</dbReference>
<dbReference type="InterPro" id="IPR012337">
    <property type="entry name" value="RNaseH-like_sf"/>
</dbReference>
<keyword evidence="3" id="KW-1185">Reference proteome</keyword>
<dbReference type="PANTHER" id="PTHR46880">
    <property type="entry name" value="RAS-ASSOCIATING DOMAIN-CONTAINING PROTEIN"/>
    <property type="match status" value="1"/>
</dbReference>
<dbReference type="PANTHER" id="PTHR46880:SF8">
    <property type="entry name" value="E3 SUMO-PROTEIN LIGASE KIAA1586"/>
    <property type="match status" value="1"/>
</dbReference>
<dbReference type="Proteomes" id="UP001152622">
    <property type="component" value="Chromosome 7"/>
</dbReference>
<comment type="caution">
    <text evidence="2">The sequence shown here is derived from an EMBL/GenBank/DDBJ whole genome shotgun (WGS) entry which is preliminary data.</text>
</comment>
<protein>
    <recommendedName>
        <fullName evidence="1">HAT C-terminal dimerisation domain-containing protein</fullName>
    </recommendedName>
</protein>
<evidence type="ECO:0000259" key="1">
    <source>
        <dbReference type="Pfam" id="PF05699"/>
    </source>
</evidence>
<evidence type="ECO:0000313" key="3">
    <source>
        <dbReference type="Proteomes" id="UP001152622"/>
    </source>
</evidence>
<name>A0A9Q1F9A6_SYNKA</name>
<sequence length="399" mass="45339">MQPELIKLQELNGLNVGNMLHSDKACRNMLTFIGEKMSAQLADFIVKSSDQLSILIDESSTVSNKTCLIVYTGEAICDTLIQSLNEQGITEDILQYRLLGFAMMGKYRGTAMLLRECTNEDLVIIHCMNHTLELAVHDAVNEVTSASHFQIFNDSLYVFFSQSPKHMRELESVAAELGMRTRRVDRVFDIHWLSLSCTSVMSLWESYPALPSDAHQTKAQDFRSRFFRALAENIERRLVDKNGVLSTAAVLNPKTWPADKEPRVLYGDEKVLQLRKDLHIDVCPVLLLKDFRQYKFTACIGEHLQKVITTVSSIPVSTAECERGFSAMNLILTDERNRMLVSTLNTLLFIAVNGPEVVQFPAQKYTIMWVKEGRHSADDAATRKKLEKGTEDFYYETYT</sequence>
<dbReference type="SUPFAM" id="SSF53098">
    <property type="entry name" value="Ribonuclease H-like"/>
    <property type="match status" value="1"/>
</dbReference>